<gene>
    <name evidence="1" type="ORF">S01H1_38341</name>
</gene>
<proteinExistence type="predicted"/>
<name>X0UVK9_9ZZZZ</name>
<accession>X0UVK9</accession>
<dbReference type="SUPFAM" id="SSF56281">
    <property type="entry name" value="Metallo-hydrolase/oxidoreductase"/>
    <property type="match status" value="1"/>
</dbReference>
<dbReference type="AlphaFoldDB" id="X0UVK9"/>
<dbReference type="Gene3D" id="3.60.15.10">
    <property type="entry name" value="Ribonuclease Z/Hydroxyacylglutathione hydrolase-like"/>
    <property type="match status" value="1"/>
</dbReference>
<evidence type="ECO:0008006" key="2">
    <source>
        <dbReference type="Google" id="ProtNLM"/>
    </source>
</evidence>
<organism evidence="1">
    <name type="scientific">marine sediment metagenome</name>
    <dbReference type="NCBI Taxonomy" id="412755"/>
    <lineage>
        <taxon>unclassified sequences</taxon>
        <taxon>metagenomes</taxon>
        <taxon>ecological metagenomes</taxon>
    </lineage>
</organism>
<evidence type="ECO:0000313" key="1">
    <source>
        <dbReference type="EMBL" id="GAG04343.1"/>
    </source>
</evidence>
<reference evidence="1" key="1">
    <citation type="journal article" date="2014" name="Front. Microbiol.">
        <title>High frequency of phylogenetically diverse reductive dehalogenase-homologous genes in deep subseafloor sedimentary metagenomes.</title>
        <authorList>
            <person name="Kawai M."/>
            <person name="Futagami T."/>
            <person name="Toyoda A."/>
            <person name="Takaki Y."/>
            <person name="Nishi S."/>
            <person name="Hori S."/>
            <person name="Arai W."/>
            <person name="Tsubouchi T."/>
            <person name="Morono Y."/>
            <person name="Uchiyama I."/>
            <person name="Ito T."/>
            <person name="Fujiyama A."/>
            <person name="Inagaki F."/>
            <person name="Takami H."/>
        </authorList>
    </citation>
    <scope>NUCLEOTIDE SEQUENCE</scope>
    <source>
        <strain evidence="1">Expedition CK06-06</strain>
    </source>
</reference>
<protein>
    <recommendedName>
        <fullName evidence="2">Metallo-beta-lactamase domain-containing protein</fullName>
    </recommendedName>
</protein>
<dbReference type="EMBL" id="BARS01024137">
    <property type="protein sequence ID" value="GAG04343.1"/>
    <property type="molecule type" value="Genomic_DNA"/>
</dbReference>
<feature type="non-terminal residue" evidence="1">
    <location>
        <position position="1"/>
    </location>
</feature>
<comment type="caution">
    <text evidence="1">The sequence shown here is derived from an EMBL/GenBank/DDBJ whole genome shotgun (WGS) entry which is preliminary data.</text>
</comment>
<dbReference type="InterPro" id="IPR036866">
    <property type="entry name" value="RibonucZ/Hydroxyglut_hydro"/>
</dbReference>
<sequence length="266" mass="29720">SDLAWMYAFGPASDRYTPLQLWGPSGTKPEFGAKANLGAIKTLTQWHRPTFEACLDVGKGYDLEITELDYRANPGVAYDHNGVVIKHFPVLHIMDGAIGYRLEWNGLSVVWTGDTQPNHFVVENAKDCDLLIHETAPTPERYSQATGLPLAAAKIVVANSHTPAKALGKVFQLARPRLGVTCHCPVDPQEWQAIYDGVKKHWDGEYQLGEDLMVFNVSKDRITVRKAGIHERPWQPNVEQPPSLTPNLDVEDYRTDAVFGQVLKDY</sequence>